<dbReference type="EMBL" id="JASPBL010000020">
    <property type="protein sequence ID" value="MDK8361618.1"/>
    <property type="molecule type" value="Genomic_DNA"/>
</dbReference>
<protein>
    <submittedName>
        <fullName evidence="2">Uncharacterized protein</fullName>
    </submittedName>
</protein>
<evidence type="ECO:0000256" key="1">
    <source>
        <dbReference type="SAM" id="Phobius"/>
    </source>
</evidence>
<gene>
    <name evidence="2" type="ORF">QP792_05295</name>
</gene>
<dbReference type="Proteomes" id="UP001240589">
    <property type="component" value="Unassembled WGS sequence"/>
</dbReference>
<name>A0AAW6ZF02_NEIMU</name>
<feature type="transmembrane region" description="Helical" evidence="1">
    <location>
        <begin position="7"/>
        <end position="24"/>
    </location>
</feature>
<evidence type="ECO:0000313" key="2">
    <source>
        <dbReference type="EMBL" id="MDK8361618.1"/>
    </source>
</evidence>
<dbReference type="AlphaFoldDB" id="A0AAW6ZF02"/>
<organism evidence="2 3">
    <name type="scientific">Neisseria mucosa</name>
    <dbReference type="NCBI Taxonomy" id="488"/>
    <lineage>
        <taxon>Bacteria</taxon>
        <taxon>Pseudomonadati</taxon>
        <taxon>Pseudomonadota</taxon>
        <taxon>Betaproteobacteria</taxon>
        <taxon>Neisseriales</taxon>
        <taxon>Neisseriaceae</taxon>
        <taxon>Neisseria</taxon>
    </lineage>
</organism>
<evidence type="ECO:0000313" key="3">
    <source>
        <dbReference type="Proteomes" id="UP001240589"/>
    </source>
</evidence>
<dbReference type="RefSeq" id="WP_285045896.1">
    <property type="nucleotide sequence ID" value="NZ_JASOLC010000020.1"/>
</dbReference>
<reference evidence="2" key="1">
    <citation type="submission" date="2023-05" db="EMBL/GenBank/DDBJ databases">
        <title>Genomic Catalog of Human Bladder Bacteria.</title>
        <authorList>
            <person name="Du J."/>
        </authorList>
    </citation>
    <scope>NUCLEOTIDE SEQUENCE</scope>
    <source>
        <strain evidence="2">UMB7974B</strain>
    </source>
</reference>
<comment type="caution">
    <text evidence="2">The sequence shown here is derived from an EMBL/GenBank/DDBJ whole genome shotgun (WGS) entry which is preliminary data.</text>
</comment>
<keyword evidence="1" id="KW-0472">Membrane</keyword>
<sequence length="311" mass="36661">MIKNKKIIFTILTLVISFSIYFFSNYRIFFSPFEILSNKTIEQNLQGICVDEGRKLSKEELLRRALVSYFAHESSGQYFDDPSDYAWKDRCPTEKSCQLYMMPAIEMGDYIFDKEKRISLLKARDNGVTFSRADQFFPKNVRYQSHKLPFGFYASNRFSSFYPYDCCGIKEKSELLKSDYPFNGTPDLLEQRGLGNYFLDLKIVSEGINVYYHRYIVNNCGQYIPDKYSSVQGNYTKNMTTSYGFYLPQDFIQIVSEIPIGCWKWNYGKPDNSTINSLTKSFDYMFHYQTLWDGNDFYSCLRTLKLREEIQ</sequence>
<keyword evidence="1" id="KW-1133">Transmembrane helix</keyword>
<accession>A0AAW6ZF02</accession>
<keyword evidence="1" id="KW-0812">Transmembrane</keyword>
<proteinExistence type="predicted"/>